<keyword evidence="6" id="KW-1185">Reference proteome</keyword>
<dbReference type="InterPro" id="IPR009057">
    <property type="entry name" value="Homeodomain-like_sf"/>
</dbReference>
<dbReference type="Pfam" id="PF12833">
    <property type="entry name" value="HTH_18"/>
    <property type="match status" value="1"/>
</dbReference>
<evidence type="ECO:0000256" key="3">
    <source>
        <dbReference type="ARBA" id="ARBA00023163"/>
    </source>
</evidence>
<accession>A0A5B2VAR2</accession>
<dbReference type="OrthoDB" id="9816011at2"/>
<sequence>MKKDATRLDYGRRMQRVAAHIARHLDEDLTLERLAGIACFSPYHFHRLYRAITGETTGETVRRLRLHRAANELAQSTLPIAGIARRAGYGSVEAFNRAFAADHRQPPAAFRARQLHETAHPTEGDTDMTQVTIKAFDGAAVAALPHRGDYQAIGGRFEELTAWAGANGLFQVPRRWFAIYYDDAAAVPQADLRSEACVEIEPGRPLGPGMEERRIPPGRVATIVHRGPYAELERVYRTLYGEWLPRSGEEPDDRPSFEEYLNNPREVPPAEWLTEVFLPLKGQVLPAGA</sequence>
<keyword evidence="1" id="KW-0805">Transcription regulation</keyword>
<dbReference type="AlphaFoldDB" id="A0A5B2VAR2"/>
<dbReference type="Pfam" id="PF06445">
    <property type="entry name" value="GyrI-like"/>
    <property type="match status" value="1"/>
</dbReference>
<keyword evidence="3" id="KW-0804">Transcription</keyword>
<dbReference type="PROSITE" id="PS01124">
    <property type="entry name" value="HTH_ARAC_FAMILY_2"/>
    <property type="match status" value="1"/>
</dbReference>
<dbReference type="GO" id="GO:0003700">
    <property type="term" value="F:DNA-binding transcription factor activity"/>
    <property type="evidence" value="ECO:0007669"/>
    <property type="project" value="InterPro"/>
</dbReference>
<dbReference type="Gene3D" id="3.20.80.10">
    <property type="entry name" value="Regulatory factor, effector binding domain"/>
    <property type="match status" value="1"/>
</dbReference>
<protein>
    <submittedName>
        <fullName evidence="5">AraC family transcriptional regulator</fullName>
    </submittedName>
</protein>
<name>A0A5B2VAR2_9HYPH</name>
<dbReference type="EMBL" id="VUOA01000033">
    <property type="protein sequence ID" value="KAA2235808.1"/>
    <property type="molecule type" value="Genomic_DNA"/>
</dbReference>
<proteinExistence type="predicted"/>
<dbReference type="InterPro" id="IPR029442">
    <property type="entry name" value="GyrI-like"/>
</dbReference>
<dbReference type="PANTHER" id="PTHR40055:SF1">
    <property type="entry name" value="TRANSCRIPTIONAL REGULATOR YGIV-RELATED"/>
    <property type="match status" value="1"/>
</dbReference>
<dbReference type="InterPro" id="IPR018060">
    <property type="entry name" value="HTH_AraC"/>
</dbReference>
<evidence type="ECO:0000313" key="6">
    <source>
        <dbReference type="Proteomes" id="UP000323142"/>
    </source>
</evidence>
<gene>
    <name evidence="5" type="ORF">F0L46_18475</name>
</gene>
<dbReference type="Proteomes" id="UP000323142">
    <property type="component" value="Unassembled WGS sequence"/>
</dbReference>
<dbReference type="Gene3D" id="1.10.10.60">
    <property type="entry name" value="Homeodomain-like"/>
    <property type="match status" value="2"/>
</dbReference>
<dbReference type="PROSITE" id="PS00041">
    <property type="entry name" value="HTH_ARAC_FAMILY_1"/>
    <property type="match status" value="1"/>
</dbReference>
<evidence type="ECO:0000259" key="4">
    <source>
        <dbReference type="PROSITE" id="PS01124"/>
    </source>
</evidence>
<organism evidence="5 6">
    <name type="scientific">Salinarimonas soli</name>
    <dbReference type="NCBI Taxonomy" id="1638099"/>
    <lineage>
        <taxon>Bacteria</taxon>
        <taxon>Pseudomonadati</taxon>
        <taxon>Pseudomonadota</taxon>
        <taxon>Alphaproteobacteria</taxon>
        <taxon>Hyphomicrobiales</taxon>
        <taxon>Salinarimonadaceae</taxon>
        <taxon>Salinarimonas</taxon>
    </lineage>
</organism>
<comment type="caution">
    <text evidence="5">The sequence shown here is derived from an EMBL/GenBank/DDBJ whole genome shotgun (WGS) entry which is preliminary data.</text>
</comment>
<dbReference type="PANTHER" id="PTHR40055">
    <property type="entry name" value="TRANSCRIPTIONAL REGULATOR YGIV-RELATED"/>
    <property type="match status" value="1"/>
</dbReference>
<dbReference type="InterPro" id="IPR018062">
    <property type="entry name" value="HTH_AraC-typ_CS"/>
</dbReference>
<reference evidence="5 6" key="1">
    <citation type="submission" date="2019-09" db="EMBL/GenBank/DDBJ databases">
        <title>Salinarimonas rosea gen. nov., sp. nov., a new member of the a-2 subgroup of the Proteobacteria.</title>
        <authorList>
            <person name="Liu J."/>
        </authorList>
    </citation>
    <scope>NUCLEOTIDE SEQUENCE [LARGE SCALE GENOMIC DNA]</scope>
    <source>
        <strain evidence="5 6">BN140002</strain>
    </source>
</reference>
<dbReference type="SMART" id="SM00871">
    <property type="entry name" value="AraC_E_bind"/>
    <property type="match status" value="1"/>
</dbReference>
<evidence type="ECO:0000256" key="1">
    <source>
        <dbReference type="ARBA" id="ARBA00023015"/>
    </source>
</evidence>
<reference evidence="5 6" key="2">
    <citation type="submission" date="2019-09" db="EMBL/GenBank/DDBJ databases">
        <authorList>
            <person name="Jin C."/>
        </authorList>
    </citation>
    <scope>NUCLEOTIDE SEQUENCE [LARGE SCALE GENOMIC DNA]</scope>
    <source>
        <strain evidence="5 6">BN140002</strain>
    </source>
</reference>
<dbReference type="SUPFAM" id="SSF55136">
    <property type="entry name" value="Probable bacterial effector-binding domain"/>
    <property type="match status" value="1"/>
</dbReference>
<keyword evidence="2" id="KW-0238">DNA-binding</keyword>
<dbReference type="InterPro" id="IPR010499">
    <property type="entry name" value="AraC_E-bd"/>
</dbReference>
<feature type="domain" description="HTH araC/xylS-type" evidence="4">
    <location>
        <begin position="15"/>
        <end position="113"/>
    </location>
</feature>
<dbReference type="SUPFAM" id="SSF46689">
    <property type="entry name" value="Homeodomain-like"/>
    <property type="match status" value="2"/>
</dbReference>
<dbReference type="GO" id="GO:0043565">
    <property type="term" value="F:sequence-specific DNA binding"/>
    <property type="evidence" value="ECO:0007669"/>
    <property type="project" value="InterPro"/>
</dbReference>
<evidence type="ECO:0000256" key="2">
    <source>
        <dbReference type="ARBA" id="ARBA00023125"/>
    </source>
</evidence>
<dbReference type="InterPro" id="IPR011256">
    <property type="entry name" value="Reg_factor_effector_dom_sf"/>
</dbReference>
<dbReference type="InterPro" id="IPR050908">
    <property type="entry name" value="SmbC-like"/>
</dbReference>
<evidence type="ECO:0000313" key="5">
    <source>
        <dbReference type="EMBL" id="KAA2235808.1"/>
    </source>
</evidence>
<dbReference type="SMART" id="SM00342">
    <property type="entry name" value="HTH_ARAC"/>
    <property type="match status" value="1"/>
</dbReference>
<dbReference type="RefSeq" id="WP_149820258.1">
    <property type="nucleotide sequence ID" value="NZ_VUOA01000033.1"/>
</dbReference>